<dbReference type="WBParaSite" id="ALUE_0002301901-mRNA-1">
    <property type="protein sequence ID" value="ALUE_0002301901-mRNA-1"/>
    <property type="gene ID" value="ALUE_0002301901"/>
</dbReference>
<protein>
    <submittedName>
        <fullName evidence="2">Uncharacterized protein</fullName>
    </submittedName>
</protein>
<evidence type="ECO:0000313" key="2">
    <source>
        <dbReference type="WBParaSite" id="ALUE_0002301901-mRNA-1"/>
    </source>
</evidence>
<organism evidence="1 2">
    <name type="scientific">Ascaris lumbricoides</name>
    <name type="common">Giant roundworm</name>
    <dbReference type="NCBI Taxonomy" id="6252"/>
    <lineage>
        <taxon>Eukaryota</taxon>
        <taxon>Metazoa</taxon>
        <taxon>Ecdysozoa</taxon>
        <taxon>Nematoda</taxon>
        <taxon>Chromadorea</taxon>
        <taxon>Rhabditida</taxon>
        <taxon>Spirurina</taxon>
        <taxon>Ascaridomorpha</taxon>
        <taxon>Ascaridoidea</taxon>
        <taxon>Ascarididae</taxon>
        <taxon>Ascaris</taxon>
    </lineage>
</organism>
<keyword evidence="1" id="KW-1185">Reference proteome</keyword>
<dbReference type="AlphaFoldDB" id="A0A0M3IW91"/>
<dbReference type="Proteomes" id="UP000036681">
    <property type="component" value="Unplaced"/>
</dbReference>
<accession>A0A0M3IW91</accession>
<evidence type="ECO:0000313" key="1">
    <source>
        <dbReference type="Proteomes" id="UP000036681"/>
    </source>
</evidence>
<sequence>MLSHIGTDDKAYFSTAVPSVHIPSWFVRTARSLRSDGTRCDCHHNRHAFLQSIVEKKRREPDGSFTQTVGQLNTGLVKTHQYHRLNMHHG</sequence>
<name>A0A0M3IW91_ASCLU</name>
<reference evidence="2" key="1">
    <citation type="submission" date="2017-02" db="UniProtKB">
        <authorList>
            <consortium name="WormBaseParasite"/>
        </authorList>
    </citation>
    <scope>IDENTIFICATION</scope>
</reference>
<proteinExistence type="predicted"/>